<dbReference type="GO" id="GO:0005975">
    <property type="term" value="P:carbohydrate metabolic process"/>
    <property type="evidence" value="ECO:0007669"/>
    <property type="project" value="InterPro"/>
</dbReference>
<dbReference type="GO" id="GO:0032580">
    <property type="term" value="C:Golgi cisterna membrane"/>
    <property type="evidence" value="ECO:0007669"/>
    <property type="project" value="UniProtKB-SubCell"/>
</dbReference>
<reference evidence="4 5" key="1">
    <citation type="submission" date="2024-03" db="EMBL/GenBank/DDBJ databases">
        <title>The genome assembly and annotation of the cricket Gryllus longicercus Weissman &amp; Gray.</title>
        <authorList>
            <person name="Szrajer S."/>
            <person name="Gray D."/>
            <person name="Ylla G."/>
        </authorList>
    </citation>
    <scope>NUCLEOTIDE SEQUENCE [LARGE SCALE GENOMIC DNA]</scope>
    <source>
        <strain evidence="4">DAG 2021-001</strain>
        <tissue evidence="4">Whole body minus gut</tissue>
    </source>
</reference>
<dbReference type="PANTHER" id="PTHR11927">
    <property type="entry name" value="GALACTOSIDE 2-L-FUCOSYLTRANSFERASE"/>
    <property type="match status" value="1"/>
</dbReference>
<dbReference type="PANTHER" id="PTHR11927:SF9">
    <property type="entry name" value="L-FUCOSYLTRANSFERASE"/>
    <property type="match status" value="1"/>
</dbReference>
<keyword evidence="1 3" id="KW-0328">Glycosyltransferase</keyword>
<organism evidence="4 5">
    <name type="scientific">Gryllus longicercus</name>
    <dbReference type="NCBI Taxonomy" id="2509291"/>
    <lineage>
        <taxon>Eukaryota</taxon>
        <taxon>Metazoa</taxon>
        <taxon>Ecdysozoa</taxon>
        <taxon>Arthropoda</taxon>
        <taxon>Hexapoda</taxon>
        <taxon>Insecta</taxon>
        <taxon>Pterygota</taxon>
        <taxon>Neoptera</taxon>
        <taxon>Polyneoptera</taxon>
        <taxon>Orthoptera</taxon>
        <taxon>Ensifera</taxon>
        <taxon>Gryllidea</taxon>
        <taxon>Grylloidea</taxon>
        <taxon>Gryllidae</taxon>
        <taxon>Gryllinae</taxon>
        <taxon>Gryllus</taxon>
    </lineage>
</organism>
<keyword evidence="5" id="KW-1185">Reference proteome</keyword>
<comment type="caution">
    <text evidence="4">The sequence shown here is derived from an EMBL/GenBank/DDBJ whole genome shotgun (WGS) entry which is preliminary data.</text>
</comment>
<evidence type="ECO:0000313" key="5">
    <source>
        <dbReference type="Proteomes" id="UP001378592"/>
    </source>
</evidence>
<dbReference type="Proteomes" id="UP001378592">
    <property type="component" value="Unassembled WGS sequence"/>
</dbReference>
<gene>
    <name evidence="4" type="ORF">R5R35_005725</name>
</gene>
<evidence type="ECO:0000313" key="4">
    <source>
        <dbReference type="EMBL" id="KAK7873862.1"/>
    </source>
</evidence>
<sequence>MTNLRNRVKYFMGLLVALIASILFLLNSEILSTFLAHRNADNETFSKINDNARTHVKVKMKDGDNFTCLARLVFVQNGGRLGNKLMEYANVWSLAKLNGLTPIVADAIYNEISPLFTKLSVTPLSRFLSELYEKDPMCGQVAEKIFLREEIIQKLSTLGNVNEMKSKGPIIIKRYSVLAETIYRTRNSLKQEFIYNGKLKSYAWQTLWKAASSLNNTALPSKVIYIGVHVRRTDYLKYLKKKLERQML</sequence>
<dbReference type="EMBL" id="JAZDUA010000008">
    <property type="protein sequence ID" value="KAK7873862.1"/>
    <property type="molecule type" value="Genomic_DNA"/>
</dbReference>
<keyword evidence="3" id="KW-0812">Transmembrane</keyword>
<evidence type="ECO:0000256" key="3">
    <source>
        <dbReference type="RuleBase" id="RU363129"/>
    </source>
</evidence>
<proteinExistence type="inferred from homology"/>
<comment type="similarity">
    <text evidence="3">Belongs to the glycosyltransferase 11 family.</text>
</comment>
<comment type="pathway">
    <text evidence="3">Protein modification; protein glycosylation.</text>
</comment>
<evidence type="ECO:0000256" key="1">
    <source>
        <dbReference type="ARBA" id="ARBA00022676"/>
    </source>
</evidence>
<name>A0AAN9W7L1_9ORTH</name>
<keyword evidence="3" id="KW-0325">Glycoprotein</keyword>
<protein>
    <recommendedName>
        <fullName evidence="3">L-Fucosyltransferase</fullName>
        <ecNumber evidence="3">2.4.1.-</ecNumber>
    </recommendedName>
</protein>
<dbReference type="EC" id="2.4.1.-" evidence="3"/>
<keyword evidence="3" id="KW-0333">Golgi apparatus</keyword>
<keyword evidence="3" id="KW-0735">Signal-anchor</keyword>
<dbReference type="GO" id="GO:0008107">
    <property type="term" value="F:galactoside 2-alpha-L-fucosyltransferase activity"/>
    <property type="evidence" value="ECO:0007669"/>
    <property type="project" value="InterPro"/>
</dbReference>
<accession>A0AAN9W7L1</accession>
<comment type="subcellular location">
    <subcellularLocation>
        <location evidence="3">Golgi apparatus</location>
        <location evidence="3">Golgi stack membrane</location>
        <topology evidence="3">Single-pass type II membrane protein</topology>
    </subcellularLocation>
</comment>
<evidence type="ECO:0000256" key="2">
    <source>
        <dbReference type="ARBA" id="ARBA00022679"/>
    </source>
</evidence>
<dbReference type="InterPro" id="IPR002516">
    <property type="entry name" value="Glyco_trans_11"/>
</dbReference>
<dbReference type="AlphaFoldDB" id="A0AAN9W7L1"/>
<keyword evidence="2 3" id="KW-0808">Transferase</keyword>